<dbReference type="PANTHER" id="PTHR32332:SF20">
    <property type="entry name" value="2-NITROPROPANE DIOXYGENASE-LIKE PROTEIN"/>
    <property type="match status" value="1"/>
</dbReference>
<dbReference type="CDD" id="cd04730">
    <property type="entry name" value="NPD_like"/>
    <property type="match status" value="1"/>
</dbReference>
<evidence type="ECO:0000313" key="4">
    <source>
        <dbReference type="EMBL" id="MBI4595156.1"/>
    </source>
</evidence>
<dbReference type="InterPro" id="IPR004136">
    <property type="entry name" value="NMO"/>
</dbReference>
<keyword evidence="1" id="KW-0285">Flavoprotein</keyword>
<keyword evidence="2" id="KW-0288">FMN</keyword>
<evidence type="ECO:0000313" key="5">
    <source>
        <dbReference type="Proteomes" id="UP000772181"/>
    </source>
</evidence>
<dbReference type="Proteomes" id="UP000772181">
    <property type="component" value="Unassembled WGS sequence"/>
</dbReference>
<evidence type="ECO:0000256" key="3">
    <source>
        <dbReference type="ARBA" id="ARBA00023002"/>
    </source>
</evidence>
<dbReference type="GO" id="GO:0018580">
    <property type="term" value="F:nitronate monooxygenase activity"/>
    <property type="evidence" value="ECO:0007669"/>
    <property type="project" value="InterPro"/>
</dbReference>
<comment type="caution">
    <text evidence="4">The sequence shown here is derived from an EMBL/GenBank/DDBJ whole genome shotgun (WGS) entry which is preliminary data.</text>
</comment>
<dbReference type="Pfam" id="PF03060">
    <property type="entry name" value="NMO"/>
    <property type="match status" value="1"/>
</dbReference>
<dbReference type="InterPro" id="IPR013785">
    <property type="entry name" value="Aldolase_TIM"/>
</dbReference>
<dbReference type="PANTHER" id="PTHR32332">
    <property type="entry name" value="2-NITROPROPANE DIOXYGENASE"/>
    <property type="match status" value="1"/>
</dbReference>
<accession>A0A933LQB6</accession>
<organism evidence="4 5">
    <name type="scientific">Tectimicrobiota bacterium</name>
    <dbReference type="NCBI Taxonomy" id="2528274"/>
    <lineage>
        <taxon>Bacteria</taxon>
        <taxon>Pseudomonadati</taxon>
        <taxon>Nitrospinota/Tectimicrobiota group</taxon>
        <taxon>Candidatus Tectimicrobiota</taxon>
    </lineage>
</organism>
<dbReference type="Gene3D" id="3.20.20.70">
    <property type="entry name" value="Aldolase class I"/>
    <property type="match status" value="1"/>
</dbReference>
<evidence type="ECO:0000256" key="1">
    <source>
        <dbReference type="ARBA" id="ARBA00022630"/>
    </source>
</evidence>
<protein>
    <submittedName>
        <fullName evidence="4">Nitronate monooxygenase</fullName>
    </submittedName>
</protein>
<gene>
    <name evidence="4" type="ORF">HY730_02130</name>
</gene>
<proteinExistence type="predicted"/>
<reference evidence="4" key="1">
    <citation type="submission" date="2020-07" db="EMBL/GenBank/DDBJ databases">
        <title>Huge and variable diversity of episymbiotic CPR bacteria and DPANN archaea in groundwater ecosystems.</title>
        <authorList>
            <person name="He C.Y."/>
            <person name="Keren R."/>
            <person name="Whittaker M."/>
            <person name="Farag I.F."/>
            <person name="Doudna J."/>
            <person name="Cate J.H.D."/>
            <person name="Banfield J.F."/>
        </authorList>
    </citation>
    <scope>NUCLEOTIDE SEQUENCE</scope>
    <source>
        <strain evidence="4">NC_groundwater_1482_Ag_S-0.65um_47_24</strain>
    </source>
</reference>
<keyword evidence="3" id="KW-0560">Oxidoreductase</keyword>
<dbReference type="AlphaFoldDB" id="A0A933LQB6"/>
<dbReference type="SUPFAM" id="SSF51412">
    <property type="entry name" value="Inosine monophosphate dehydrogenase (IMPDH)"/>
    <property type="match status" value="1"/>
</dbReference>
<sequence>MKRSKICDLLGIQYPIILGGMGGISDASLAAAVSNAGGLGTIASLTYSKEAIREEIDKARGLTTNPFAINVALFRPDASDIINAIIEKGVKIAITAAGSPRKFTETLKKAQMKVMHVVASVEMAKKAEEAGVDVVIAEGTESGGVASREEVATLPLIPQVIDSVKIPVIAAGGFGDARGYLAARALGAQGVQMGTVFLATKECTRISDTYKQMLLSATESSTAIVARKAFPMRMLKNRAYQLIEEADRAGKSPQEILTIISEFQKRQDNPEEGAFVCGQVAGLIKEIKSVQQVIHEIVEGAEAIYKSLA</sequence>
<name>A0A933LQB6_UNCTE</name>
<keyword evidence="4" id="KW-0503">Monooxygenase</keyword>
<evidence type="ECO:0000256" key="2">
    <source>
        <dbReference type="ARBA" id="ARBA00022643"/>
    </source>
</evidence>
<dbReference type="EMBL" id="JACQWF010000099">
    <property type="protein sequence ID" value="MBI4595156.1"/>
    <property type="molecule type" value="Genomic_DNA"/>
</dbReference>